<dbReference type="Pfam" id="PF00724">
    <property type="entry name" value="Oxidored_FMN"/>
    <property type="match status" value="1"/>
</dbReference>
<dbReference type="EMBL" id="LJAM02000481">
    <property type="protein sequence ID" value="RAP70051.1"/>
    <property type="molecule type" value="Genomic_DNA"/>
</dbReference>
<sequence length="91" mass="9942">MCIRSAAQIAGWKKVTEPVHQEGGTIFCQLWHVGCVLHNELQPGRQPPVAADNVRVFIETSPGAGILTAPSAPRELTTAELKDIRTLSNRR</sequence>
<proteinExistence type="predicted"/>
<dbReference type="Gene3D" id="3.20.20.70">
    <property type="entry name" value="Aldolase class I"/>
    <property type="match status" value="1"/>
</dbReference>
<protein>
    <submittedName>
        <fullName evidence="2">Flavin oxidoreductase / NADH oxidase family protein</fullName>
    </submittedName>
</protein>
<feature type="domain" description="NADH:flavin oxidoreductase/NADH oxidase N-terminal" evidence="1">
    <location>
        <begin position="2"/>
        <end position="82"/>
    </location>
</feature>
<gene>
    <name evidence="2" type="ORF">ACZ87_03153</name>
</gene>
<dbReference type="AlphaFoldDB" id="A0A328TLH2"/>
<dbReference type="InterPro" id="IPR001155">
    <property type="entry name" value="OxRdtase_FMN_N"/>
</dbReference>
<comment type="caution">
    <text evidence="2">The sequence shown here is derived from an EMBL/GenBank/DDBJ whole genome shotgun (WGS) entry which is preliminary data.</text>
</comment>
<evidence type="ECO:0000313" key="3">
    <source>
        <dbReference type="Proteomes" id="UP000244334"/>
    </source>
</evidence>
<dbReference type="GO" id="GO:0016491">
    <property type="term" value="F:oxidoreductase activity"/>
    <property type="evidence" value="ECO:0007669"/>
    <property type="project" value="InterPro"/>
</dbReference>
<evidence type="ECO:0000313" key="2">
    <source>
        <dbReference type="EMBL" id="RAP70051.1"/>
    </source>
</evidence>
<dbReference type="InterPro" id="IPR013785">
    <property type="entry name" value="Aldolase_TIM"/>
</dbReference>
<dbReference type="PANTHER" id="PTHR22893:SF91">
    <property type="entry name" value="NADPH DEHYDROGENASE 2-RELATED"/>
    <property type="match status" value="1"/>
</dbReference>
<dbReference type="GO" id="GO:0010181">
    <property type="term" value="F:FMN binding"/>
    <property type="evidence" value="ECO:0007669"/>
    <property type="project" value="InterPro"/>
</dbReference>
<dbReference type="InterPro" id="IPR045247">
    <property type="entry name" value="Oye-like"/>
</dbReference>
<organism evidence="2 3">
    <name type="scientific">Candidatus Erwinia dacicola</name>
    <dbReference type="NCBI Taxonomy" id="252393"/>
    <lineage>
        <taxon>Bacteria</taxon>
        <taxon>Pseudomonadati</taxon>
        <taxon>Pseudomonadota</taxon>
        <taxon>Gammaproteobacteria</taxon>
        <taxon>Enterobacterales</taxon>
        <taxon>Erwiniaceae</taxon>
        <taxon>Erwinia</taxon>
    </lineage>
</organism>
<dbReference type="PANTHER" id="PTHR22893">
    <property type="entry name" value="NADH OXIDOREDUCTASE-RELATED"/>
    <property type="match status" value="1"/>
</dbReference>
<evidence type="ECO:0000259" key="1">
    <source>
        <dbReference type="Pfam" id="PF00724"/>
    </source>
</evidence>
<accession>A0A328TLH2</accession>
<name>A0A328TLH2_9GAMM</name>
<keyword evidence="3" id="KW-1185">Reference proteome</keyword>
<dbReference type="Proteomes" id="UP000244334">
    <property type="component" value="Unassembled WGS sequence"/>
</dbReference>
<dbReference type="GO" id="GO:0005829">
    <property type="term" value="C:cytosol"/>
    <property type="evidence" value="ECO:0007669"/>
    <property type="project" value="TreeGrafter"/>
</dbReference>
<dbReference type="SUPFAM" id="SSF51395">
    <property type="entry name" value="FMN-linked oxidoreductases"/>
    <property type="match status" value="1"/>
</dbReference>
<reference evidence="2" key="1">
    <citation type="submission" date="2018-04" db="EMBL/GenBank/DDBJ databases">
        <title>Genomes of the Obligate Erwinia dacicola and Facultative Enterobacter sp. OLF Endosymbionts of the Olive Fruit fly, Bactrocera oleae.</title>
        <authorList>
            <person name="Estes A.M."/>
            <person name="Hearn D.J."/>
            <person name="Agarwal S."/>
            <person name="Pierson E.A."/>
            <person name="Dunning-Hotopp J.C."/>
        </authorList>
    </citation>
    <scope>NUCLEOTIDE SEQUENCE [LARGE SCALE GENOMIC DNA]</scope>
    <source>
        <strain evidence="2">Oroville</strain>
    </source>
</reference>